<accession>W1YB81</accession>
<evidence type="ECO:0000256" key="1">
    <source>
        <dbReference type="SAM" id="MobiDB-lite"/>
    </source>
</evidence>
<feature type="compositionally biased region" description="Basic residues" evidence="1">
    <location>
        <begin position="1"/>
        <end position="11"/>
    </location>
</feature>
<reference evidence="2" key="1">
    <citation type="submission" date="2013-12" db="EMBL/GenBank/DDBJ databases">
        <title>A Varibaculum cambriense genome reconstructed from a premature infant gut community with otherwise low bacterial novelty that shifts toward anaerobic metabolism during the third week of life.</title>
        <authorList>
            <person name="Brown C.T."/>
            <person name="Sharon I."/>
            <person name="Thomas B.C."/>
            <person name="Castelle C.J."/>
            <person name="Morowitz M.J."/>
            <person name="Banfield J.F."/>
        </authorList>
    </citation>
    <scope>NUCLEOTIDE SEQUENCE</scope>
</reference>
<name>W1YB81_9ZZZZ</name>
<dbReference type="EMBL" id="AZMM01006476">
    <property type="protein sequence ID" value="ETJ39651.1"/>
    <property type="molecule type" value="Genomic_DNA"/>
</dbReference>
<sequence>MARQVVRKNHRLALAAPHPPPATARAQADLSPGHDPGVLQARSEEH</sequence>
<proteinExistence type="predicted"/>
<feature type="non-terminal residue" evidence="2">
    <location>
        <position position="46"/>
    </location>
</feature>
<comment type="caution">
    <text evidence="2">The sequence shown here is derived from an EMBL/GenBank/DDBJ whole genome shotgun (WGS) entry which is preliminary data.</text>
</comment>
<organism evidence="2">
    <name type="scientific">human gut metagenome</name>
    <dbReference type="NCBI Taxonomy" id="408170"/>
    <lineage>
        <taxon>unclassified sequences</taxon>
        <taxon>metagenomes</taxon>
        <taxon>organismal metagenomes</taxon>
    </lineage>
</organism>
<protein>
    <submittedName>
        <fullName evidence="2">Uncharacterized protein</fullName>
    </submittedName>
</protein>
<feature type="region of interest" description="Disordered" evidence="1">
    <location>
        <begin position="1"/>
        <end position="46"/>
    </location>
</feature>
<gene>
    <name evidence="2" type="ORF">Q604_UNBC06476G0001</name>
</gene>
<evidence type="ECO:0000313" key="2">
    <source>
        <dbReference type="EMBL" id="ETJ39651.1"/>
    </source>
</evidence>
<dbReference type="AlphaFoldDB" id="W1YB81"/>